<sequence length="48" mass="4971">MPRRSAAVTVGATDLVGPGLSLRSLAARAQERQVQPIARPLEAEGESG</sequence>
<proteinExistence type="predicted"/>
<gene>
    <name evidence="1" type="ORF">AVDCRST_MAG67-1317</name>
</gene>
<accession>A0A6J4S630</accession>
<protein>
    <submittedName>
        <fullName evidence="1">Uncharacterized protein</fullName>
    </submittedName>
</protein>
<dbReference type="AlphaFoldDB" id="A0A6J4S630"/>
<evidence type="ECO:0000313" key="1">
    <source>
        <dbReference type="EMBL" id="CAA9490562.1"/>
    </source>
</evidence>
<name>A0A6J4S630_9ACTN</name>
<organism evidence="1">
    <name type="scientific">uncultured Solirubrobacteraceae bacterium</name>
    <dbReference type="NCBI Taxonomy" id="1162706"/>
    <lineage>
        <taxon>Bacteria</taxon>
        <taxon>Bacillati</taxon>
        <taxon>Actinomycetota</taxon>
        <taxon>Thermoleophilia</taxon>
        <taxon>Solirubrobacterales</taxon>
        <taxon>Solirubrobacteraceae</taxon>
        <taxon>environmental samples</taxon>
    </lineage>
</organism>
<dbReference type="EMBL" id="CADCVQ010000062">
    <property type="protein sequence ID" value="CAA9490562.1"/>
    <property type="molecule type" value="Genomic_DNA"/>
</dbReference>
<reference evidence="1" key="1">
    <citation type="submission" date="2020-02" db="EMBL/GenBank/DDBJ databases">
        <authorList>
            <person name="Meier V. D."/>
        </authorList>
    </citation>
    <scope>NUCLEOTIDE SEQUENCE</scope>
    <source>
        <strain evidence="1">AVDCRST_MAG67</strain>
    </source>
</reference>